<accession>A0A2P2P5A9</accession>
<dbReference type="AlphaFoldDB" id="A0A2P2P5A9"/>
<sequence>MITNQYKHSRFLYTHFLDMLFTWPNTHHHTSLA</sequence>
<organism evidence="1">
    <name type="scientific">Rhizophora mucronata</name>
    <name type="common">Asiatic mangrove</name>
    <dbReference type="NCBI Taxonomy" id="61149"/>
    <lineage>
        <taxon>Eukaryota</taxon>
        <taxon>Viridiplantae</taxon>
        <taxon>Streptophyta</taxon>
        <taxon>Embryophyta</taxon>
        <taxon>Tracheophyta</taxon>
        <taxon>Spermatophyta</taxon>
        <taxon>Magnoliopsida</taxon>
        <taxon>eudicotyledons</taxon>
        <taxon>Gunneridae</taxon>
        <taxon>Pentapetalae</taxon>
        <taxon>rosids</taxon>
        <taxon>fabids</taxon>
        <taxon>Malpighiales</taxon>
        <taxon>Rhizophoraceae</taxon>
        <taxon>Rhizophora</taxon>
    </lineage>
</organism>
<reference evidence="1" key="1">
    <citation type="submission" date="2018-02" db="EMBL/GenBank/DDBJ databases">
        <title>Rhizophora mucronata_Transcriptome.</title>
        <authorList>
            <person name="Meera S.P."/>
            <person name="Sreeshan A."/>
            <person name="Augustine A."/>
        </authorList>
    </citation>
    <scope>NUCLEOTIDE SEQUENCE</scope>
    <source>
        <tissue evidence="1">Leaf</tissue>
    </source>
</reference>
<dbReference type="EMBL" id="GGEC01069436">
    <property type="protein sequence ID" value="MBX49920.1"/>
    <property type="molecule type" value="Transcribed_RNA"/>
</dbReference>
<proteinExistence type="predicted"/>
<name>A0A2P2P5A9_RHIMU</name>
<evidence type="ECO:0000313" key="1">
    <source>
        <dbReference type="EMBL" id="MBX49920.1"/>
    </source>
</evidence>
<protein>
    <submittedName>
        <fullName evidence="1">Uncharacterized protein</fullName>
    </submittedName>
</protein>